<dbReference type="OrthoDB" id="8442940at2"/>
<evidence type="ECO:0000256" key="2">
    <source>
        <dbReference type="SAM" id="MobiDB-lite"/>
    </source>
</evidence>
<dbReference type="AlphaFoldDB" id="A0A1R0FB02"/>
<comment type="caution">
    <text evidence="4">The sequence shown here is derived from an EMBL/GenBank/DDBJ whole genome shotgun (WGS) entry which is preliminary data.</text>
</comment>
<evidence type="ECO:0000256" key="3">
    <source>
        <dbReference type="SAM" id="Phobius"/>
    </source>
</evidence>
<keyword evidence="3" id="KW-0812">Transmembrane</keyword>
<accession>A0A1R0FB02</accession>
<keyword evidence="3" id="KW-1133">Transmembrane helix</keyword>
<keyword evidence="1" id="KW-0175">Coiled coil</keyword>
<feature type="compositionally biased region" description="Basic and acidic residues" evidence="2">
    <location>
        <begin position="125"/>
        <end position="135"/>
    </location>
</feature>
<sequence>MANFAGLLKKTIDAQNNPTPQLRARVYARARETVERKLAETNVPENVAAAQLNALDDAIKSVEADYVAVEQELLSTIMVRKPAEEKPAPAGEAFRPFASPQNHQEPEHIEARTPSSIHPQENADDVQRKAGEQHDLQQTSPTDYQGVASGLGDNRSLLSGETKRDDSTPSNDLGERATASSRNYLGENKTFATNSNGNEATLKSDDAFSTNSTNVKKVPDAEPVNMEDIIAAEKEAEKEQAEKEQQSAKALGNNQQTGDYDIVSDIFVQAAKRTERRAARKRAIVIGLSSAVVIIVVVGVLLTAWSFLSGKNKSHEAESHIAESNANEQPKEKFTQRLLADGSEVDEGPAKTAAKPGEGTSTSAGTTGAANPQEQPGEATFYQARTDQQDEKVETGSVQWSVVKDKATAQHPEEIAVRGNVTIPDEKLSLRLTLRRNTDPSLPAAYLIEAIFIVPDDFEGKAIDNVHELTFKDSEQAPGQQLTGTVEAKIDDDFFLFALSGANPFRDRNLQLMKQLGWIRLVITDKNKRVSELTFSKGPNGEAIFNQVIDSWLNQNNKPTLYDEKQSSDGSNANNPTAQSNENGVTTDNPQAQGQSEDNAEGNGINRSPTTGAQPDSDAVEPSTGEAGAADAPKGDGQTATDGDQSTDTGEEDTE</sequence>
<feature type="compositionally biased region" description="Polar residues" evidence="2">
    <location>
        <begin position="638"/>
        <end position="648"/>
    </location>
</feature>
<feature type="compositionally biased region" description="Polar residues" evidence="2">
    <location>
        <begin position="605"/>
        <end position="614"/>
    </location>
</feature>
<feature type="region of interest" description="Disordered" evidence="2">
    <location>
        <begin position="344"/>
        <end position="375"/>
    </location>
</feature>
<keyword evidence="3" id="KW-0472">Membrane</keyword>
<evidence type="ECO:0000313" key="5">
    <source>
        <dbReference type="Proteomes" id="UP000187344"/>
    </source>
</evidence>
<dbReference type="RefSeq" id="WP_075869245.1">
    <property type="nucleotide sequence ID" value="NZ_CALYQA010000007.1"/>
</dbReference>
<feature type="transmembrane region" description="Helical" evidence="3">
    <location>
        <begin position="283"/>
        <end position="308"/>
    </location>
</feature>
<proteinExistence type="predicted"/>
<name>A0A1R0FB02_9HYPH</name>
<dbReference type="Proteomes" id="UP000187344">
    <property type="component" value="Unassembled WGS sequence"/>
</dbReference>
<evidence type="ECO:0000313" key="4">
    <source>
        <dbReference type="EMBL" id="OLY44072.1"/>
    </source>
</evidence>
<organism evidence="4 5">
    <name type="scientific">Bartonella apis</name>
    <dbReference type="NCBI Taxonomy" id="1686310"/>
    <lineage>
        <taxon>Bacteria</taxon>
        <taxon>Pseudomonadati</taxon>
        <taxon>Pseudomonadota</taxon>
        <taxon>Alphaproteobacteria</taxon>
        <taxon>Hyphomicrobiales</taxon>
        <taxon>Bartonellaceae</taxon>
        <taxon>Bartonella</taxon>
    </lineage>
</organism>
<feature type="compositionally biased region" description="Polar residues" evidence="2">
    <location>
        <begin position="190"/>
        <end position="206"/>
    </location>
</feature>
<feature type="region of interest" description="Disordered" evidence="2">
    <location>
        <begin position="84"/>
        <end position="206"/>
    </location>
</feature>
<feature type="compositionally biased region" description="Polar residues" evidence="2">
    <location>
        <begin position="568"/>
        <end position="597"/>
    </location>
</feature>
<protein>
    <submittedName>
        <fullName evidence="4">Uncharacterized protein</fullName>
    </submittedName>
</protein>
<evidence type="ECO:0000256" key="1">
    <source>
        <dbReference type="SAM" id="Coils"/>
    </source>
</evidence>
<feature type="coiled-coil region" evidence="1">
    <location>
        <begin position="224"/>
        <end position="254"/>
    </location>
</feature>
<feature type="compositionally biased region" description="Low complexity" evidence="2">
    <location>
        <begin position="359"/>
        <end position="370"/>
    </location>
</feature>
<keyword evidence="5" id="KW-1185">Reference proteome</keyword>
<feature type="region of interest" description="Disordered" evidence="2">
    <location>
        <begin position="558"/>
        <end position="655"/>
    </location>
</feature>
<dbReference type="EMBL" id="LXYT01000001">
    <property type="protein sequence ID" value="OLY44072.1"/>
    <property type="molecule type" value="Genomic_DNA"/>
</dbReference>
<reference evidence="4 5" key="1">
    <citation type="submission" date="2016-12" db="EMBL/GenBank/DDBJ databases">
        <title>Comparative genomics of Bartonella apis.</title>
        <authorList>
            <person name="Engel P."/>
        </authorList>
    </citation>
    <scope>NUCLEOTIDE SEQUENCE [LARGE SCALE GENOMIC DNA]</scope>
    <source>
        <strain evidence="4 5">PEB0149</strain>
    </source>
</reference>
<gene>
    <name evidence="4" type="ORF">PEB0149_015250</name>
</gene>